<dbReference type="Gene3D" id="3.90.190.10">
    <property type="entry name" value="Protein tyrosine phosphatase superfamily"/>
    <property type="match status" value="2"/>
</dbReference>
<dbReference type="InterPro" id="IPR013783">
    <property type="entry name" value="Ig-like_fold"/>
</dbReference>
<evidence type="ECO:0000256" key="4">
    <source>
        <dbReference type="ARBA" id="ARBA00022912"/>
    </source>
</evidence>
<dbReference type="PRINTS" id="PR00700">
    <property type="entry name" value="PRTYPHPHTASE"/>
</dbReference>
<dbReference type="InterPro" id="IPR003595">
    <property type="entry name" value="Tyr_Pase_cat"/>
</dbReference>
<comment type="caution">
    <text evidence="12">The sequence shown here is derived from an EMBL/GenBank/DDBJ whole genome shotgun (WGS) entry which is preliminary data.</text>
</comment>
<feature type="domain" description="Tyrosine specific protein phosphatases" evidence="10">
    <location>
        <begin position="821"/>
        <end position="896"/>
    </location>
</feature>
<feature type="domain" description="Tyrosine specific protein phosphatases" evidence="10">
    <location>
        <begin position="534"/>
        <end position="605"/>
    </location>
</feature>
<keyword evidence="8" id="KW-0472">Membrane</keyword>
<dbReference type="PROSITE" id="PS50056">
    <property type="entry name" value="TYR_PHOSPHATASE_2"/>
    <property type="match status" value="2"/>
</dbReference>
<dbReference type="CDD" id="cd00047">
    <property type="entry name" value="PTPc"/>
    <property type="match status" value="1"/>
</dbReference>
<protein>
    <recommendedName>
        <fullName evidence="2">protein-tyrosine-phosphatase</fullName>
        <ecNumber evidence="2">3.1.3.48</ecNumber>
    </recommendedName>
</protein>
<keyword evidence="13" id="KW-1185">Reference proteome</keyword>
<feature type="compositionally biased region" description="Gly residues" evidence="7">
    <location>
        <begin position="10"/>
        <end position="25"/>
    </location>
</feature>
<dbReference type="PROSITE" id="PS50055">
    <property type="entry name" value="TYR_PHOSPHATASE_PTP"/>
    <property type="match status" value="2"/>
</dbReference>
<evidence type="ECO:0000259" key="9">
    <source>
        <dbReference type="PROSITE" id="PS50055"/>
    </source>
</evidence>
<dbReference type="InterPro" id="IPR029021">
    <property type="entry name" value="Prot-tyrosine_phosphatase-like"/>
</dbReference>
<dbReference type="InterPro" id="IPR000387">
    <property type="entry name" value="Tyr_Pase_dom"/>
</dbReference>
<comment type="catalytic activity">
    <reaction evidence="6">
        <text>O-phospho-L-tyrosyl-[protein] + H2O = L-tyrosyl-[protein] + phosphate</text>
        <dbReference type="Rhea" id="RHEA:10684"/>
        <dbReference type="Rhea" id="RHEA-COMP:10136"/>
        <dbReference type="Rhea" id="RHEA-COMP:20101"/>
        <dbReference type="ChEBI" id="CHEBI:15377"/>
        <dbReference type="ChEBI" id="CHEBI:43474"/>
        <dbReference type="ChEBI" id="CHEBI:46858"/>
        <dbReference type="ChEBI" id="CHEBI:61978"/>
        <dbReference type="EC" id="3.1.3.48"/>
    </reaction>
</comment>
<proteinExistence type="inferred from homology"/>
<reference evidence="12" key="1">
    <citation type="submission" date="2023-03" db="EMBL/GenBank/DDBJ databases">
        <authorList>
            <person name="Steffen K."/>
            <person name="Cardenas P."/>
        </authorList>
    </citation>
    <scope>NUCLEOTIDE SEQUENCE</scope>
</reference>
<evidence type="ECO:0000256" key="6">
    <source>
        <dbReference type="ARBA" id="ARBA00051722"/>
    </source>
</evidence>
<dbReference type="InterPro" id="IPR003599">
    <property type="entry name" value="Ig_sub"/>
</dbReference>
<keyword evidence="8" id="KW-0812">Transmembrane</keyword>
<evidence type="ECO:0000256" key="2">
    <source>
        <dbReference type="ARBA" id="ARBA00013064"/>
    </source>
</evidence>
<feature type="region of interest" description="Disordered" evidence="7">
    <location>
        <begin position="1"/>
        <end position="34"/>
    </location>
</feature>
<comment type="similarity">
    <text evidence="1">Belongs to the protein-tyrosine phosphatase family.</text>
</comment>
<organism evidence="12 13">
    <name type="scientific">Geodia barretti</name>
    <name type="common">Barrett's horny sponge</name>
    <dbReference type="NCBI Taxonomy" id="519541"/>
    <lineage>
        <taxon>Eukaryota</taxon>
        <taxon>Metazoa</taxon>
        <taxon>Porifera</taxon>
        <taxon>Demospongiae</taxon>
        <taxon>Heteroscleromorpha</taxon>
        <taxon>Tetractinellida</taxon>
        <taxon>Astrophorina</taxon>
        <taxon>Geodiidae</taxon>
        <taxon>Geodia</taxon>
    </lineage>
</organism>
<feature type="domain" description="Tyrosine-protein phosphatase" evidence="9">
    <location>
        <begin position="646"/>
        <end position="905"/>
    </location>
</feature>
<dbReference type="EC" id="3.1.3.48" evidence="2"/>
<dbReference type="PANTHER" id="PTHR19134">
    <property type="entry name" value="RECEPTOR-TYPE TYROSINE-PROTEIN PHOSPHATASE"/>
    <property type="match status" value="1"/>
</dbReference>
<dbReference type="SMART" id="SM00409">
    <property type="entry name" value="IG"/>
    <property type="match status" value="1"/>
</dbReference>
<dbReference type="PROSITE" id="PS50835">
    <property type="entry name" value="IG_LIKE"/>
    <property type="match status" value="1"/>
</dbReference>
<name>A0AA35RX12_GEOBA</name>
<dbReference type="Pfam" id="PF00102">
    <property type="entry name" value="Y_phosphatase"/>
    <property type="match status" value="2"/>
</dbReference>
<evidence type="ECO:0000259" key="11">
    <source>
        <dbReference type="PROSITE" id="PS50835"/>
    </source>
</evidence>
<feature type="region of interest" description="Disordered" evidence="7">
    <location>
        <begin position="124"/>
        <end position="217"/>
    </location>
</feature>
<dbReference type="PANTHER" id="PTHR19134:SF562">
    <property type="entry name" value="PROTEIN-TYROSINE-PHOSPHATASE"/>
    <property type="match status" value="1"/>
</dbReference>
<dbReference type="SUPFAM" id="SSF52799">
    <property type="entry name" value="(Phosphotyrosine protein) phosphatases II"/>
    <property type="match status" value="2"/>
</dbReference>
<dbReference type="AlphaFoldDB" id="A0AA35RX12"/>
<dbReference type="InterPro" id="IPR007110">
    <property type="entry name" value="Ig-like_dom"/>
</dbReference>
<evidence type="ECO:0000259" key="10">
    <source>
        <dbReference type="PROSITE" id="PS50056"/>
    </source>
</evidence>
<dbReference type="Pfam" id="PF07679">
    <property type="entry name" value="I-set"/>
    <property type="match status" value="1"/>
</dbReference>
<feature type="domain" description="Ig-like" evidence="11">
    <location>
        <begin position="217"/>
        <end position="302"/>
    </location>
</feature>
<dbReference type="Proteomes" id="UP001174909">
    <property type="component" value="Unassembled WGS sequence"/>
</dbReference>
<dbReference type="InterPro" id="IPR036179">
    <property type="entry name" value="Ig-like_dom_sf"/>
</dbReference>
<feature type="transmembrane region" description="Helical" evidence="8">
    <location>
        <begin position="72"/>
        <end position="98"/>
    </location>
</feature>
<evidence type="ECO:0000256" key="7">
    <source>
        <dbReference type="SAM" id="MobiDB-lite"/>
    </source>
</evidence>
<dbReference type="PROSITE" id="PS00383">
    <property type="entry name" value="TYR_PHOSPHATASE_1"/>
    <property type="match status" value="1"/>
</dbReference>
<dbReference type="SMART" id="SM00194">
    <property type="entry name" value="PTPc"/>
    <property type="match status" value="2"/>
</dbReference>
<dbReference type="GO" id="GO:0004725">
    <property type="term" value="F:protein tyrosine phosphatase activity"/>
    <property type="evidence" value="ECO:0007669"/>
    <property type="project" value="UniProtKB-EC"/>
</dbReference>
<dbReference type="SUPFAM" id="SSF48726">
    <property type="entry name" value="Immunoglobulin"/>
    <property type="match status" value="1"/>
</dbReference>
<keyword evidence="5 12" id="KW-0675">Receptor</keyword>
<dbReference type="SMART" id="SM00404">
    <property type="entry name" value="PTPc_motif"/>
    <property type="match status" value="2"/>
</dbReference>
<accession>A0AA35RX12</accession>
<sequence length="916" mass="98955">MVSCSDDPVGSGGSGSGGGSGGNSGGNSCISSPLPTPMSMMTPSLASSRSATASASQTPPIASRAAATPAEFIAVGAAAGGLVIAIVIVAILVMFCCFRKRKGKSSAAVHASNLVVLESGGEGDLAEDGELEMGNKSSGGFSPADGKKQSVKKGKAEEGEGGQPASDKTNGTAATGDAPQSESANETTPEAQIEASTGQPSGTTTAQKPEEEEGEAPVVKEYQGEISVLEGQQAILRVEVSGVPHPTITWRLGEKTVEPDYAIEIAKDGALCFVSVEMTHAGIYCFTARNASGSEEGKIELKVRGEGEEGWAAASAAREERTETKPVPVEEFGEHVAQLHANNNAGFYREYQDLPSGEEGHTVNVFKMPGNLPKNRFRNIAVYDDNRIALEALPSEVTGEDEDSDYINAHVGDYINASYIDGYSKPKQYIACQGPLSNTVVDFWRAVWQEEVGSIVMVTNLTEGNNVKCHQYWPSSGSAHYGPFTVSLAEQLIFADYVIRHLHISLGGKSRKVLHLQFTSWPDHGVPEYAGPSLTYLRRVKAETKGAKGPAIFHCSAGVGRTGTLLSVDIALEQAGTEGVVDIQGIVSRLREQRMMMVQTHDQYGFIHDAVLESLICGETQIPAQNLPKVMGQLASTDSKHGKTGYEVQFGVLEQVSPKPHEVLTLTAQSFPDKNRSMEFLPSELWKVPLLMEHPGYINATFANGYKQHRGYIIAQAPMEGTCRDFWKMVYDRRCGVVIMLSQLMEQDKEVCYGYWPSKEEGSGEEVTHGEFTITAGNVKYDNIVQRNFTLVYNKMPHQQQKVTQYQVSGWSEEGLAQDNRALLELIEKVAATQRRTGNNPIVVHGVDTVSRCGLLVALSNAIDCCKTEGTVDVFQAVKALRIQKPGSVVTVQQYQSIFSIMQQFLNSFDIYSNFK</sequence>
<evidence type="ECO:0000256" key="5">
    <source>
        <dbReference type="ARBA" id="ARBA00023170"/>
    </source>
</evidence>
<evidence type="ECO:0000313" key="13">
    <source>
        <dbReference type="Proteomes" id="UP001174909"/>
    </source>
</evidence>
<dbReference type="Gene3D" id="2.60.40.10">
    <property type="entry name" value="Immunoglobulins"/>
    <property type="match status" value="1"/>
</dbReference>
<evidence type="ECO:0000256" key="3">
    <source>
        <dbReference type="ARBA" id="ARBA00022801"/>
    </source>
</evidence>
<dbReference type="InterPro" id="IPR050348">
    <property type="entry name" value="Protein-Tyr_Phosphatase"/>
</dbReference>
<evidence type="ECO:0000256" key="1">
    <source>
        <dbReference type="ARBA" id="ARBA00009580"/>
    </source>
</evidence>
<dbReference type="EMBL" id="CASHTH010001692">
    <property type="protein sequence ID" value="CAI8018483.1"/>
    <property type="molecule type" value="Genomic_DNA"/>
</dbReference>
<dbReference type="FunFam" id="3.90.190.10:FF:000102">
    <property type="entry name" value="Receptor-type tyrosine-protein phosphatase"/>
    <property type="match status" value="1"/>
</dbReference>
<evidence type="ECO:0000256" key="8">
    <source>
        <dbReference type="SAM" id="Phobius"/>
    </source>
</evidence>
<dbReference type="InterPro" id="IPR000242">
    <property type="entry name" value="PTP_cat"/>
</dbReference>
<evidence type="ECO:0000313" key="12">
    <source>
        <dbReference type="EMBL" id="CAI8018483.1"/>
    </source>
</evidence>
<dbReference type="InterPro" id="IPR016130">
    <property type="entry name" value="Tyr_Pase_AS"/>
</dbReference>
<dbReference type="InterPro" id="IPR013098">
    <property type="entry name" value="Ig_I-set"/>
</dbReference>
<keyword evidence="8" id="KW-1133">Transmembrane helix</keyword>
<feature type="domain" description="Tyrosine-protein phosphatase" evidence="9">
    <location>
        <begin position="347"/>
        <end position="614"/>
    </location>
</feature>
<keyword evidence="4" id="KW-0904">Protein phosphatase</keyword>
<feature type="compositionally biased region" description="Polar residues" evidence="7">
    <location>
        <begin position="166"/>
        <end position="207"/>
    </location>
</feature>
<gene>
    <name evidence="12" type="ORF">GBAR_LOCUS11213</name>
</gene>
<dbReference type="FunFam" id="3.90.190.10:FF:000185">
    <property type="entry name" value="Predicted protein"/>
    <property type="match status" value="1"/>
</dbReference>
<keyword evidence="3" id="KW-0378">Hydrolase</keyword>